<accession>A0ABT3MTA1</accession>
<dbReference type="RefSeq" id="WP_262567559.1">
    <property type="nucleotide sequence ID" value="NZ_JAPFCC010000001.1"/>
</dbReference>
<sequence>MTPDFQILADRQDVTQAIRTRFISLTITDEAGWQSDNLEIKIDDRGSAVEMPRHGTQLDVRLGYKESGLVRMGIYTVDEVSLEGSPDTMIIRARAANFRKSFKEQKTRAWENISLDALVKTIAKEHELEPVVSETLAAKVINHIDQTDESDLHFLTRIAKEHGAISKPVDNRLIFVPRGEARTATSKPMPVFTLSKPDLSRYSFSFADRGKYEAVIAHWHNSNTGQQVPVKVGNQDARPIFTLKGLHPDANAAEAAARAKLQALQRGQATGNLTLPGRTGITAEAKVKLKGIKDKVNGGWVVTRAEHSLSSSGLTTRLNIETPNL</sequence>
<comment type="caution">
    <text evidence="1">The sequence shown here is derived from an EMBL/GenBank/DDBJ whole genome shotgun (WGS) entry which is preliminary data.</text>
</comment>
<dbReference type="Proteomes" id="UP001209854">
    <property type="component" value="Unassembled WGS sequence"/>
</dbReference>
<dbReference type="Pfam" id="PF05954">
    <property type="entry name" value="Phage_GPD"/>
    <property type="match status" value="1"/>
</dbReference>
<keyword evidence="2" id="KW-1185">Reference proteome</keyword>
<organism evidence="1 2">
    <name type="scientific">Endozoicomonas gorgoniicola</name>
    <dbReference type="NCBI Taxonomy" id="1234144"/>
    <lineage>
        <taxon>Bacteria</taxon>
        <taxon>Pseudomonadati</taxon>
        <taxon>Pseudomonadota</taxon>
        <taxon>Gammaproteobacteria</taxon>
        <taxon>Oceanospirillales</taxon>
        <taxon>Endozoicomonadaceae</taxon>
        <taxon>Endozoicomonas</taxon>
    </lineage>
</organism>
<evidence type="ECO:0000313" key="1">
    <source>
        <dbReference type="EMBL" id="MCW7552607.1"/>
    </source>
</evidence>
<evidence type="ECO:0000313" key="2">
    <source>
        <dbReference type="Proteomes" id="UP001209854"/>
    </source>
</evidence>
<proteinExistence type="predicted"/>
<dbReference type="SUPFAM" id="SSF69279">
    <property type="entry name" value="Phage tail proteins"/>
    <property type="match status" value="1"/>
</dbReference>
<gene>
    <name evidence="1" type="ORF">NX722_08075</name>
</gene>
<reference evidence="1 2" key="1">
    <citation type="submission" date="2022-10" db="EMBL/GenBank/DDBJ databases">
        <title>High-quality genome sequences of two octocoral-associated bacteria, Endozoicomonas euniceicola EF212 and Endozoicomonas gorgoniicola PS125.</title>
        <authorList>
            <person name="Chiou Y.-J."/>
            <person name="Chen Y.-H."/>
        </authorList>
    </citation>
    <scope>NUCLEOTIDE SEQUENCE [LARGE SCALE GENOMIC DNA]</scope>
    <source>
        <strain evidence="1 2">PS125</strain>
    </source>
</reference>
<dbReference type="EMBL" id="JAPFCC010000001">
    <property type="protein sequence ID" value="MCW7552607.1"/>
    <property type="molecule type" value="Genomic_DNA"/>
</dbReference>
<protein>
    <submittedName>
        <fullName evidence="1">Contractile injection system protein, VgrG/Pvc8 family</fullName>
    </submittedName>
</protein>
<name>A0ABT3MTA1_9GAMM</name>